<evidence type="ECO:0000313" key="1">
    <source>
        <dbReference type="EMBL" id="CAG7730189.1"/>
    </source>
</evidence>
<protein>
    <submittedName>
        <fullName evidence="1">Uncharacterized protein</fullName>
    </submittedName>
</protein>
<keyword evidence="2" id="KW-1185">Reference proteome</keyword>
<dbReference type="Proteomes" id="UP000708208">
    <property type="component" value="Unassembled WGS sequence"/>
</dbReference>
<dbReference type="EMBL" id="CAJVCH010190387">
    <property type="protein sequence ID" value="CAG7730189.1"/>
    <property type="molecule type" value="Genomic_DNA"/>
</dbReference>
<organism evidence="1 2">
    <name type="scientific">Allacma fusca</name>
    <dbReference type="NCBI Taxonomy" id="39272"/>
    <lineage>
        <taxon>Eukaryota</taxon>
        <taxon>Metazoa</taxon>
        <taxon>Ecdysozoa</taxon>
        <taxon>Arthropoda</taxon>
        <taxon>Hexapoda</taxon>
        <taxon>Collembola</taxon>
        <taxon>Symphypleona</taxon>
        <taxon>Sminthuridae</taxon>
        <taxon>Allacma</taxon>
    </lineage>
</organism>
<feature type="non-terminal residue" evidence="1">
    <location>
        <position position="1"/>
    </location>
</feature>
<proteinExistence type="predicted"/>
<sequence>GHINSRQGLEEH</sequence>
<gene>
    <name evidence="1" type="ORF">AFUS01_LOCUS18851</name>
</gene>
<evidence type="ECO:0000313" key="2">
    <source>
        <dbReference type="Proteomes" id="UP000708208"/>
    </source>
</evidence>
<name>A0A8J2P3Z7_9HEXA</name>
<reference evidence="1" key="1">
    <citation type="submission" date="2021-06" db="EMBL/GenBank/DDBJ databases">
        <authorList>
            <person name="Hodson N. C."/>
            <person name="Mongue J. A."/>
            <person name="Jaron S. K."/>
        </authorList>
    </citation>
    <scope>NUCLEOTIDE SEQUENCE</scope>
</reference>
<accession>A0A8J2P3Z7</accession>
<comment type="caution">
    <text evidence="1">The sequence shown here is derived from an EMBL/GenBank/DDBJ whole genome shotgun (WGS) entry which is preliminary data.</text>
</comment>